<dbReference type="CDD" id="cd17574">
    <property type="entry name" value="REC_OmpR"/>
    <property type="match status" value="1"/>
</dbReference>
<dbReference type="OrthoDB" id="9786548at2"/>
<dbReference type="PANTHER" id="PTHR44591">
    <property type="entry name" value="STRESS RESPONSE REGULATOR PROTEIN 1"/>
    <property type="match status" value="1"/>
</dbReference>
<dbReference type="Proteomes" id="UP000315673">
    <property type="component" value="Chromosome"/>
</dbReference>
<keyword evidence="1 2" id="KW-0597">Phosphoprotein</keyword>
<dbReference type="InterPro" id="IPR050595">
    <property type="entry name" value="Bact_response_regulator"/>
</dbReference>
<dbReference type="GO" id="GO:0000160">
    <property type="term" value="P:phosphorelay signal transduction system"/>
    <property type="evidence" value="ECO:0007669"/>
    <property type="project" value="InterPro"/>
</dbReference>
<reference evidence="4 5" key="1">
    <citation type="submission" date="2019-07" db="EMBL/GenBank/DDBJ databases">
        <title>Full genome sequence of Sphingomonas sp. 4R-6-7(HKS19).</title>
        <authorList>
            <person name="Im W.-T."/>
        </authorList>
    </citation>
    <scope>NUCLEOTIDE SEQUENCE [LARGE SCALE GENOMIC DNA]</scope>
    <source>
        <strain evidence="4 5">HKS19</strain>
    </source>
</reference>
<proteinExistence type="predicted"/>
<dbReference type="EMBL" id="CP042306">
    <property type="protein sequence ID" value="QDZ07003.1"/>
    <property type="molecule type" value="Genomic_DNA"/>
</dbReference>
<name>A0A5B8LG11_9SPHN</name>
<evidence type="ECO:0000256" key="2">
    <source>
        <dbReference type="PROSITE-ProRule" id="PRU00169"/>
    </source>
</evidence>
<dbReference type="PROSITE" id="PS50110">
    <property type="entry name" value="RESPONSE_REGULATORY"/>
    <property type="match status" value="1"/>
</dbReference>
<dbReference type="Pfam" id="PF00072">
    <property type="entry name" value="Response_reg"/>
    <property type="match status" value="1"/>
</dbReference>
<feature type="modified residue" description="4-aspartylphosphate" evidence="2">
    <location>
        <position position="52"/>
    </location>
</feature>
<evidence type="ECO:0000259" key="3">
    <source>
        <dbReference type="PROSITE" id="PS50110"/>
    </source>
</evidence>
<organism evidence="4 5">
    <name type="scientific">Sphingomonas panacisoli</name>
    <dbReference type="NCBI Taxonomy" id="1813879"/>
    <lineage>
        <taxon>Bacteria</taxon>
        <taxon>Pseudomonadati</taxon>
        <taxon>Pseudomonadota</taxon>
        <taxon>Alphaproteobacteria</taxon>
        <taxon>Sphingomonadales</taxon>
        <taxon>Sphingomonadaceae</taxon>
        <taxon>Sphingomonas</taxon>
    </lineage>
</organism>
<dbReference type="SUPFAM" id="SSF52172">
    <property type="entry name" value="CheY-like"/>
    <property type="match status" value="1"/>
</dbReference>
<dbReference type="InterPro" id="IPR011006">
    <property type="entry name" value="CheY-like_superfamily"/>
</dbReference>
<dbReference type="InterPro" id="IPR001789">
    <property type="entry name" value="Sig_transdc_resp-reg_receiver"/>
</dbReference>
<feature type="domain" description="Response regulatory" evidence="3">
    <location>
        <begin position="3"/>
        <end position="119"/>
    </location>
</feature>
<protein>
    <submittedName>
        <fullName evidence="4">Response regulator</fullName>
    </submittedName>
</protein>
<accession>A0A5B8LG11</accession>
<dbReference type="Gene3D" id="3.40.50.2300">
    <property type="match status" value="1"/>
</dbReference>
<sequence length="126" mass="14202">MARIILADDDEIVAELVTDAFMAAGHAVGWLKDGRQALDLIKRRPPDLAILDCNMPEMSGIMVLRELRQSETLFNLPIMMLTGRQSESDEQILRYEGANDYMRKPFDPVALVGRAEALIAGERKWD</sequence>
<dbReference type="AlphaFoldDB" id="A0A5B8LG11"/>
<dbReference type="PANTHER" id="PTHR44591:SF3">
    <property type="entry name" value="RESPONSE REGULATORY DOMAIN-CONTAINING PROTEIN"/>
    <property type="match status" value="1"/>
</dbReference>
<evidence type="ECO:0000313" key="4">
    <source>
        <dbReference type="EMBL" id="QDZ07003.1"/>
    </source>
</evidence>
<keyword evidence="5" id="KW-1185">Reference proteome</keyword>
<evidence type="ECO:0000313" key="5">
    <source>
        <dbReference type="Proteomes" id="UP000315673"/>
    </source>
</evidence>
<gene>
    <name evidence="4" type="ORF">FPZ24_05505</name>
</gene>
<evidence type="ECO:0000256" key="1">
    <source>
        <dbReference type="ARBA" id="ARBA00022553"/>
    </source>
</evidence>
<dbReference type="RefSeq" id="WP_146570087.1">
    <property type="nucleotide sequence ID" value="NZ_CP042306.1"/>
</dbReference>
<dbReference type="SMART" id="SM00448">
    <property type="entry name" value="REC"/>
    <property type="match status" value="1"/>
</dbReference>
<dbReference type="KEGG" id="spai:FPZ24_05505"/>